<dbReference type="OrthoDB" id="1185556at2"/>
<evidence type="ECO:0000256" key="1">
    <source>
        <dbReference type="SAM" id="MobiDB-lite"/>
    </source>
</evidence>
<dbReference type="SUPFAM" id="SSF88946">
    <property type="entry name" value="Sigma2 domain of RNA polymerase sigma factors"/>
    <property type="match status" value="1"/>
</dbReference>
<evidence type="ECO:0000313" key="3">
    <source>
        <dbReference type="Proteomes" id="UP000010388"/>
    </source>
</evidence>
<reference evidence="3" key="1">
    <citation type="journal article" date="2013" name="Proc. Natl. Acad. Sci. U.S.A.">
        <title>Improving the coverage of the cyanobacterial phylum using diversity-driven genome sequencing.</title>
        <authorList>
            <person name="Shih P.M."/>
            <person name="Wu D."/>
            <person name="Latifi A."/>
            <person name="Axen S.D."/>
            <person name="Fewer D.P."/>
            <person name="Talla E."/>
            <person name="Calteau A."/>
            <person name="Cai F."/>
            <person name="Tandeau de Marsac N."/>
            <person name="Rippka R."/>
            <person name="Herdman M."/>
            <person name="Sivonen K."/>
            <person name="Coursin T."/>
            <person name="Laurent T."/>
            <person name="Goodwin L."/>
            <person name="Nolan M."/>
            <person name="Davenport K.W."/>
            <person name="Han C.S."/>
            <person name="Rubin E.M."/>
            <person name="Eisen J.A."/>
            <person name="Woyke T."/>
            <person name="Gugger M."/>
            <person name="Kerfeld C.A."/>
        </authorList>
    </citation>
    <scope>NUCLEOTIDE SEQUENCE [LARGE SCALE GENOMIC DNA]</scope>
    <source>
        <strain evidence="3">ATCC 27147 / PCC 6307</strain>
    </source>
</reference>
<dbReference type="eggNOG" id="COG1191">
    <property type="taxonomic scope" value="Bacteria"/>
</dbReference>
<dbReference type="InterPro" id="IPR013324">
    <property type="entry name" value="RNA_pol_sigma_r3/r4-like"/>
</dbReference>
<dbReference type="Proteomes" id="UP000010388">
    <property type="component" value="Chromosome"/>
</dbReference>
<dbReference type="SUPFAM" id="SSF88659">
    <property type="entry name" value="Sigma3 and sigma4 domains of RNA polymerase sigma factors"/>
    <property type="match status" value="1"/>
</dbReference>
<dbReference type="InterPro" id="IPR013325">
    <property type="entry name" value="RNA_pol_sigma_r2"/>
</dbReference>
<accession>K9P2T4</accession>
<feature type="region of interest" description="Disordered" evidence="1">
    <location>
        <begin position="196"/>
        <end position="222"/>
    </location>
</feature>
<sequence>MATAVRRSALERPASHSLRDAVVREFLPLADALARRFQRRFPDLIELVDARQVARFELIRAAACLKAGFHPAPFLKPRIQGALQHYQRDHGGLVRVPRREHEKGIHPLGRQSLDAIGPSESPYLDALASPEREEPAAEGIGVSADALLESLPADEAVILRLRMLPGQSLRAVGRELGLCGMTVSHRENAVWRRCGSSWPEGQPGPGNRPQSFPGRDVKDPLC</sequence>
<dbReference type="KEGG" id="cgc:Cyagr_0162"/>
<evidence type="ECO:0000313" key="2">
    <source>
        <dbReference type="EMBL" id="AFY27370.1"/>
    </source>
</evidence>
<dbReference type="GO" id="GO:0003700">
    <property type="term" value="F:DNA-binding transcription factor activity"/>
    <property type="evidence" value="ECO:0007669"/>
    <property type="project" value="InterPro"/>
</dbReference>
<organism evidence="2 3">
    <name type="scientific">Cyanobium gracile (strain ATCC 27147 / PCC 6307)</name>
    <dbReference type="NCBI Taxonomy" id="292564"/>
    <lineage>
        <taxon>Bacteria</taxon>
        <taxon>Bacillati</taxon>
        <taxon>Cyanobacteriota</taxon>
        <taxon>Cyanophyceae</taxon>
        <taxon>Synechococcales</taxon>
        <taxon>Prochlorococcaceae</taxon>
        <taxon>Cyanobium</taxon>
    </lineage>
</organism>
<dbReference type="STRING" id="292564.Cyagr_0162"/>
<dbReference type="EMBL" id="CP003495">
    <property type="protein sequence ID" value="AFY27370.1"/>
    <property type="molecule type" value="Genomic_DNA"/>
</dbReference>
<gene>
    <name evidence="2" type="ordered locus">Cyagr_0162</name>
</gene>
<dbReference type="AlphaFoldDB" id="K9P2T4"/>
<proteinExistence type="predicted"/>
<protein>
    <submittedName>
        <fullName evidence="2">Uncharacterized protein</fullName>
    </submittedName>
</protein>
<dbReference type="HOGENOM" id="CLU_1243628_0_0_3"/>
<dbReference type="GO" id="GO:0006352">
    <property type="term" value="P:DNA-templated transcription initiation"/>
    <property type="evidence" value="ECO:0007669"/>
    <property type="project" value="InterPro"/>
</dbReference>
<name>K9P2T4_CYAGP</name>